<evidence type="ECO:0000256" key="5">
    <source>
        <dbReference type="ARBA" id="ARBA00022741"/>
    </source>
</evidence>
<keyword evidence="6 10" id="KW-0067">ATP-binding</keyword>
<comment type="subunit">
    <text evidence="2 10">Homodimer.</text>
</comment>
<dbReference type="GO" id="GO:0006433">
    <property type="term" value="P:prolyl-tRNA aminoacylation"/>
    <property type="evidence" value="ECO:0007669"/>
    <property type="project" value="UniProtKB-UniRule"/>
</dbReference>
<evidence type="ECO:0000256" key="10">
    <source>
        <dbReference type="HAMAP-Rule" id="MF_01569"/>
    </source>
</evidence>
<dbReference type="EC" id="6.1.1.15" evidence="10"/>
<dbReference type="PANTHER" id="PTHR42753">
    <property type="entry name" value="MITOCHONDRIAL RIBOSOME PROTEIN L39/PROLYL-TRNA LIGASE FAMILY MEMBER"/>
    <property type="match status" value="1"/>
</dbReference>
<dbReference type="GO" id="GO:0005829">
    <property type="term" value="C:cytosol"/>
    <property type="evidence" value="ECO:0007669"/>
    <property type="project" value="TreeGrafter"/>
</dbReference>
<evidence type="ECO:0000259" key="11">
    <source>
        <dbReference type="PROSITE" id="PS50862"/>
    </source>
</evidence>
<dbReference type="PANTHER" id="PTHR42753:SF2">
    <property type="entry name" value="PROLINE--TRNA LIGASE"/>
    <property type="match status" value="1"/>
</dbReference>
<dbReference type="CDD" id="cd04334">
    <property type="entry name" value="ProRS-INS"/>
    <property type="match status" value="1"/>
</dbReference>
<sequence>MRWSRALIPTLKENPREAETPSHRLLLRGGFITQHQSGVYTFLPLGWKVMLKIQNIIREEMDAIGAQELLMPALTTGDVWKQSGRWESFGKDMFKLKDRKGKDIALAPTHEEIISLLAKDYIKSYRDLPQIWYQLQTKFRDEPRPRGGILRVREFIMKDSYSFDRDWEGLEVSYQKHKEAYTKIFQRCGLKFVVVEASSGLMGGKKSEEFMVITEAGEDAIAVCENCGYHANIEVAKAKLPNNVKTGPFTTKEMVQTPNVRSVEEVSAFLGVEPSLIVKSILFNNAEGRTTLVLIRGDYEINEAKLKQVLGDGYELASPDFVMQKFGVEVGFVGPIGINVDKIIADESVRLIDNFVIGANKSDHHIVGVKISDLKIDEFADLRIVKDGELCERCGAPLKVKNALEVGHIFQLGTKYSDSLDVKYADADGTLKPIIMGSYGIGVGRVMAAAVELYHDEKGIIWPFSIAPYHINIVEINPQKTAETTEKIYRELKESKFETLWDDRNISAGVKFKDAELIGIPINIVVSENNLSRGEVEIQVRKDGSKFNTKLEVLRETLESVVKDKEL</sequence>
<dbReference type="Gene3D" id="3.30.930.10">
    <property type="entry name" value="Bira Bifunctional Protein, Domain 2"/>
    <property type="match status" value="2"/>
</dbReference>
<dbReference type="InterPro" id="IPR006195">
    <property type="entry name" value="aa-tRNA-synth_II"/>
</dbReference>
<accession>A0A7V3JA88</accession>
<protein>
    <recommendedName>
        <fullName evidence="10">Proline--tRNA ligase</fullName>
        <ecNumber evidence="10">6.1.1.15</ecNumber>
    </recommendedName>
    <alternativeName>
        <fullName evidence="10">Prolyl-tRNA synthetase</fullName>
        <shortName evidence="10">ProRS</shortName>
    </alternativeName>
</protein>
<reference evidence="12" key="1">
    <citation type="journal article" date="2020" name="mSystems">
        <title>Genome- and Community-Level Interaction Insights into Carbon Utilization and Element Cycling Functions of Hydrothermarchaeota in Hydrothermal Sediment.</title>
        <authorList>
            <person name="Zhou Z."/>
            <person name="Liu Y."/>
            <person name="Xu W."/>
            <person name="Pan J."/>
            <person name="Luo Z.H."/>
            <person name="Li M."/>
        </authorList>
    </citation>
    <scope>NUCLEOTIDE SEQUENCE [LARGE SCALE GENOMIC DNA]</scope>
    <source>
        <strain evidence="12">SpSt-757</strain>
    </source>
</reference>
<evidence type="ECO:0000256" key="7">
    <source>
        <dbReference type="ARBA" id="ARBA00022917"/>
    </source>
</evidence>
<comment type="subcellular location">
    <subcellularLocation>
        <location evidence="1 10">Cytoplasm</location>
    </subcellularLocation>
</comment>
<dbReference type="Pfam" id="PF04073">
    <property type="entry name" value="tRNA_edit"/>
    <property type="match status" value="1"/>
</dbReference>
<dbReference type="AlphaFoldDB" id="A0A7V3JA88"/>
<comment type="catalytic activity">
    <reaction evidence="9 10">
        <text>tRNA(Pro) + L-proline + ATP = L-prolyl-tRNA(Pro) + AMP + diphosphate</text>
        <dbReference type="Rhea" id="RHEA:14305"/>
        <dbReference type="Rhea" id="RHEA-COMP:9700"/>
        <dbReference type="Rhea" id="RHEA-COMP:9702"/>
        <dbReference type="ChEBI" id="CHEBI:30616"/>
        <dbReference type="ChEBI" id="CHEBI:33019"/>
        <dbReference type="ChEBI" id="CHEBI:60039"/>
        <dbReference type="ChEBI" id="CHEBI:78442"/>
        <dbReference type="ChEBI" id="CHEBI:78532"/>
        <dbReference type="ChEBI" id="CHEBI:456215"/>
        <dbReference type="EC" id="6.1.1.15"/>
    </reaction>
</comment>
<evidence type="ECO:0000256" key="3">
    <source>
        <dbReference type="ARBA" id="ARBA00022490"/>
    </source>
</evidence>
<comment type="function">
    <text evidence="10">Catalyzes the attachment of proline to tRNA(Pro) in a two-step reaction: proline is first activated by ATP to form Pro-AMP and then transferred to the acceptor end of tRNA(Pro). As ProRS can inadvertently accommodate and process non-cognate amino acids such as alanine and cysteine, to avoid such errors it has two additional distinct editing activities against alanine. One activity is designated as 'pretransfer' editing and involves the tRNA(Pro)-independent hydrolysis of activated Ala-AMP. The other activity is designated 'posttransfer' editing and involves deacylation of mischarged Ala-tRNA(Pro). The misacylated Cys-tRNA(Pro) is not edited by ProRS.</text>
</comment>
<dbReference type="InterPro" id="IPR045864">
    <property type="entry name" value="aa-tRNA-synth_II/BPL/LPL"/>
</dbReference>
<dbReference type="InterPro" id="IPR023717">
    <property type="entry name" value="Pro-tRNA-Synthase_IIa_type1"/>
</dbReference>
<keyword evidence="7 10" id="KW-0648">Protein biosynthesis</keyword>
<organism evidence="12">
    <name type="scientific">candidate division CPR3 bacterium</name>
    <dbReference type="NCBI Taxonomy" id="2268181"/>
    <lineage>
        <taxon>Bacteria</taxon>
        <taxon>Bacteria division CPR3</taxon>
    </lineage>
</organism>
<comment type="similarity">
    <text evidence="10">Belongs to the class-II aminoacyl-tRNA synthetase family. ProS type 1 subfamily.</text>
</comment>
<dbReference type="InterPro" id="IPR036754">
    <property type="entry name" value="YbaK/aa-tRNA-synt-asso_dom_sf"/>
</dbReference>
<dbReference type="InterPro" id="IPR050062">
    <property type="entry name" value="Pro-tRNA_synthetase"/>
</dbReference>
<dbReference type="InterPro" id="IPR002316">
    <property type="entry name" value="Pro-tRNA-ligase_IIa"/>
</dbReference>
<comment type="domain">
    <text evidence="10">Consists of three domains: the N-terminal catalytic domain, the editing domain and the C-terminal anticodon-binding domain.</text>
</comment>
<keyword evidence="5 10" id="KW-0547">Nucleotide-binding</keyword>
<dbReference type="InterPro" id="IPR044140">
    <property type="entry name" value="ProRS_anticodon_short"/>
</dbReference>
<evidence type="ECO:0000256" key="1">
    <source>
        <dbReference type="ARBA" id="ARBA00004496"/>
    </source>
</evidence>
<dbReference type="CDD" id="cd00779">
    <property type="entry name" value="ProRS_core_prok"/>
    <property type="match status" value="1"/>
</dbReference>
<dbReference type="SUPFAM" id="SSF52954">
    <property type="entry name" value="Class II aaRS ABD-related"/>
    <property type="match status" value="1"/>
</dbReference>
<dbReference type="InterPro" id="IPR002314">
    <property type="entry name" value="aa-tRNA-synt_IIb"/>
</dbReference>
<evidence type="ECO:0000256" key="9">
    <source>
        <dbReference type="ARBA" id="ARBA00047671"/>
    </source>
</evidence>
<dbReference type="GO" id="GO:0002161">
    <property type="term" value="F:aminoacyl-tRNA deacylase activity"/>
    <property type="evidence" value="ECO:0007669"/>
    <property type="project" value="InterPro"/>
</dbReference>
<dbReference type="InterPro" id="IPR007214">
    <property type="entry name" value="YbaK/aa-tRNA-synth-assoc-dom"/>
</dbReference>
<comment type="caution">
    <text evidence="12">The sequence shown here is derived from an EMBL/GenBank/DDBJ whole genome shotgun (WGS) entry which is preliminary data.</text>
</comment>
<dbReference type="GO" id="GO:0004827">
    <property type="term" value="F:proline-tRNA ligase activity"/>
    <property type="evidence" value="ECO:0007669"/>
    <property type="project" value="UniProtKB-UniRule"/>
</dbReference>
<dbReference type="HAMAP" id="MF_01569">
    <property type="entry name" value="Pro_tRNA_synth_type1"/>
    <property type="match status" value="1"/>
</dbReference>
<evidence type="ECO:0000256" key="8">
    <source>
        <dbReference type="ARBA" id="ARBA00023146"/>
    </source>
</evidence>
<evidence type="ECO:0000256" key="6">
    <source>
        <dbReference type="ARBA" id="ARBA00022840"/>
    </source>
</evidence>
<dbReference type="Gene3D" id="3.40.50.800">
    <property type="entry name" value="Anticodon-binding domain"/>
    <property type="match status" value="1"/>
</dbReference>
<dbReference type="Pfam" id="PF00587">
    <property type="entry name" value="tRNA-synt_2b"/>
    <property type="match status" value="1"/>
</dbReference>
<evidence type="ECO:0000256" key="2">
    <source>
        <dbReference type="ARBA" id="ARBA00011738"/>
    </source>
</evidence>
<dbReference type="InterPro" id="IPR004154">
    <property type="entry name" value="Anticodon-bd"/>
</dbReference>
<dbReference type="FunFam" id="3.30.930.10:FF:000066">
    <property type="entry name" value="Proline--tRNA ligase"/>
    <property type="match status" value="1"/>
</dbReference>
<dbReference type="PRINTS" id="PR01046">
    <property type="entry name" value="TRNASYNTHPRO"/>
</dbReference>
<name>A0A7V3JA88_UNCC3</name>
<dbReference type="NCBIfam" id="TIGR00409">
    <property type="entry name" value="proS_fam_II"/>
    <property type="match status" value="1"/>
</dbReference>
<dbReference type="GO" id="GO:0005524">
    <property type="term" value="F:ATP binding"/>
    <property type="evidence" value="ECO:0007669"/>
    <property type="project" value="UniProtKB-UniRule"/>
</dbReference>
<dbReference type="Pfam" id="PF03129">
    <property type="entry name" value="HGTP_anticodon"/>
    <property type="match status" value="1"/>
</dbReference>
<dbReference type="NCBIfam" id="NF006625">
    <property type="entry name" value="PRK09194.1"/>
    <property type="match status" value="1"/>
</dbReference>
<dbReference type="SUPFAM" id="SSF55681">
    <property type="entry name" value="Class II aaRS and biotin synthetases"/>
    <property type="match status" value="1"/>
</dbReference>
<keyword evidence="4 10" id="KW-0436">Ligase</keyword>
<dbReference type="EMBL" id="DTGG01000078">
    <property type="protein sequence ID" value="HFZ08978.1"/>
    <property type="molecule type" value="Genomic_DNA"/>
</dbReference>
<keyword evidence="8 10" id="KW-0030">Aminoacyl-tRNA synthetase</keyword>
<dbReference type="PROSITE" id="PS50862">
    <property type="entry name" value="AA_TRNA_LIGASE_II"/>
    <property type="match status" value="1"/>
</dbReference>
<feature type="domain" description="Aminoacyl-transfer RNA synthetases class-II family profile" evidence="11">
    <location>
        <begin position="38"/>
        <end position="463"/>
    </location>
</feature>
<proteinExistence type="inferred from homology"/>
<gene>
    <name evidence="10" type="primary">proS</name>
    <name evidence="12" type="ORF">ENV41_02455</name>
</gene>
<dbReference type="SUPFAM" id="SSF55826">
    <property type="entry name" value="YbaK/ProRS associated domain"/>
    <property type="match status" value="1"/>
</dbReference>
<keyword evidence="3 10" id="KW-0963">Cytoplasm</keyword>
<dbReference type="InterPro" id="IPR036621">
    <property type="entry name" value="Anticodon-bd_dom_sf"/>
</dbReference>
<dbReference type="CDD" id="cd00861">
    <property type="entry name" value="ProRS_anticodon_short"/>
    <property type="match status" value="1"/>
</dbReference>
<dbReference type="InterPro" id="IPR033730">
    <property type="entry name" value="ProRS_core_prok"/>
</dbReference>
<evidence type="ECO:0000256" key="4">
    <source>
        <dbReference type="ARBA" id="ARBA00022598"/>
    </source>
</evidence>
<evidence type="ECO:0000313" key="12">
    <source>
        <dbReference type="EMBL" id="HFZ08978.1"/>
    </source>
</evidence>
<dbReference type="InterPro" id="IPR004500">
    <property type="entry name" value="Pro-tRNA-synth_IIa_bac-type"/>
</dbReference>